<dbReference type="EMBL" id="ATLC01000053">
    <property type="protein sequence ID" value="EPJ27661.1"/>
    <property type="molecule type" value="Genomic_DNA"/>
</dbReference>
<dbReference type="RefSeq" id="WP_015386045.1">
    <property type="nucleotide sequence ID" value="NZ_KE356190.1"/>
</dbReference>
<evidence type="ECO:0000313" key="1">
    <source>
        <dbReference type="EMBL" id="EPJ27661.1"/>
    </source>
</evidence>
<organism evidence="1 2">
    <name type="scientific">Chlamydia psittaci 99DC5</name>
    <dbReference type="NCBI Taxonomy" id="1112251"/>
    <lineage>
        <taxon>Bacteria</taxon>
        <taxon>Pseudomonadati</taxon>
        <taxon>Chlamydiota</taxon>
        <taxon>Chlamydiia</taxon>
        <taxon>Chlamydiales</taxon>
        <taxon>Chlamydiaceae</taxon>
        <taxon>Chlamydia/Chlamydophila group</taxon>
        <taxon>Chlamydia</taxon>
    </lineage>
</organism>
<keyword evidence="2" id="KW-1185">Reference proteome</keyword>
<evidence type="ECO:0008006" key="3">
    <source>
        <dbReference type="Google" id="ProtNLM"/>
    </source>
</evidence>
<name>A0ABN0MP66_CHLPS</name>
<gene>
    <name evidence="1" type="ORF">CP99DC5_0811</name>
</gene>
<protein>
    <recommendedName>
        <fullName evidence="3">Double zinc ribbon domain-containing protein</fullName>
    </recommendedName>
</protein>
<evidence type="ECO:0000313" key="2">
    <source>
        <dbReference type="Proteomes" id="UP000014627"/>
    </source>
</evidence>
<sequence length="198" mass="22854">MIQRFLSFFLHLIFPKLCYGCRKPGEFLCQGCLETLKVEKVAGRCPHCYSVLGIGETRTCRDCLPSFSRKTFCLYVPSTKVLALYSQACLGKAPAIHFFTKVIKRQWELHQIFPKAIFYLISKIPKDIAKQLSQETRSPYRGILPLERELRRLKNYVNEGAICILSDYPLPREWQDTIERCAPQPAILMSLFLSEILS</sequence>
<dbReference type="Proteomes" id="UP000014627">
    <property type="component" value="Unassembled WGS sequence"/>
</dbReference>
<comment type="caution">
    <text evidence="1">The sequence shown here is derived from an EMBL/GenBank/DDBJ whole genome shotgun (WGS) entry which is preliminary data.</text>
</comment>
<proteinExistence type="predicted"/>
<reference evidence="1 2" key="1">
    <citation type="submission" date="2013-04" db="EMBL/GenBank/DDBJ databases">
        <title>Genome sequence of Chlamydia psittaci 99DC5.</title>
        <authorList>
            <person name="Huot-Creasy H."/>
            <person name="McCracken C.L."/>
            <person name="Humphries M."/>
            <person name="Sachse K."/>
            <person name="Laroucau K."/>
            <person name="Bavoil P."/>
            <person name="Myers G.S."/>
        </authorList>
    </citation>
    <scope>NUCLEOTIDE SEQUENCE [LARGE SCALE GENOMIC DNA]</scope>
    <source>
        <strain evidence="1 2">99DC5</strain>
    </source>
</reference>
<accession>A0ABN0MP66</accession>